<dbReference type="SMART" id="SM00173">
    <property type="entry name" value="RAS"/>
    <property type="match status" value="1"/>
</dbReference>
<gene>
    <name evidence="7" type="primary">LOC136080524</name>
</gene>
<dbReference type="PROSITE" id="PS51419">
    <property type="entry name" value="RAB"/>
    <property type="match status" value="1"/>
</dbReference>
<comment type="catalytic activity">
    <reaction evidence="4">
        <text>GTP + H2O = GDP + phosphate + H(+)</text>
        <dbReference type="Rhea" id="RHEA:19669"/>
        <dbReference type="ChEBI" id="CHEBI:15377"/>
        <dbReference type="ChEBI" id="CHEBI:15378"/>
        <dbReference type="ChEBI" id="CHEBI:37565"/>
        <dbReference type="ChEBI" id="CHEBI:43474"/>
        <dbReference type="ChEBI" id="CHEBI:58189"/>
        <dbReference type="EC" id="3.6.5.2"/>
    </reaction>
</comment>
<protein>
    <recommendedName>
        <fullName evidence="2">small monomeric GTPase</fullName>
        <ecNumber evidence="2">3.6.5.2</ecNumber>
    </recommendedName>
</protein>
<proteinExistence type="inferred from homology"/>
<dbReference type="Proteomes" id="UP001652625">
    <property type="component" value="Chromosome 05"/>
</dbReference>
<dbReference type="SUPFAM" id="SSF52540">
    <property type="entry name" value="P-loop containing nucleoside triphosphate hydrolases"/>
    <property type="match status" value="1"/>
</dbReference>
<dbReference type="EC" id="3.6.5.2" evidence="2"/>
<evidence type="ECO:0000313" key="6">
    <source>
        <dbReference type="Proteomes" id="UP001652625"/>
    </source>
</evidence>
<comment type="similarity">
    <text evidence="1">Belongs to the small GTPase superfamily. Ras family.</text>
</comment>
<organism evidence="6 7">
    <name type="scientific">Hydra vulgaris</name>
    <name type="common">Hydra</name>
    <name type="synonym">Hydra attenuata</name>
    <dbReference type="NCBI Taxonomy" id="6087"/>
    <lineage>
        <taxon>Eukaryota</taxon>
        <taxon>Metazoa</taxon>
        <taxon>Cnidaria</taxon>
        <taxon>Hydrozoa</taxon>
        <taxon>Hydroidolina</taxon>
        <taxon>Anthoathecata</taxon>
        <taxon>Aplanulata</taxon>
        <taxon>Hydridae</taxon>
        <taxon>Hydra</taxon>
    </lineage>
</organism>
<dbReference type="Pfam" id="PF00071">
    <property type="entry name" value="Ras"/>
    <property type="match status" value="1"/>
</dbReference>
<sequence length="418" mass="47929">MEIRDSEQPKDDSFNDDGFLYEKEQKTKTFSRKLSDTLRMRSYYAEKISRRSSAPNSKKNTDINKENNAQTNQVDFVSTNPVVVGTKKSITSSLQRKLTSKNDDLFKIFDEPQNISTTQSSKDKLSKKSLKMLIGSKTVDEDSVIARNERLLSAPGIIQSKRLLNRHSPRECYETIPTASFNTGKFVQNSERNSICLDFETDDEIKQKENLDLEIKKRFLFKNETSRTIDKFNLLLVGSKSVGKTALTVRFLTGRYIHEYLSLPAEVYSRKVKWNEQSVGVEITDKDIENINKESLNDEIELNQSSGIMILYSIVDRASFFAAKVLLKHLYDNSITHLYPALLIGTKRDLSRLRTVSCKEALQVAHRYNCTYTEVSAADNIKVINSFQKLFTEIEKKQLFCEHKNILDSTKEHPVVAL</sequence>
<dbReference type="InterPro" id="IPR001806">
    <property type="entry name" value="Small_GTPase"/>
</dbReference>
<dbReference type="PRINTS" id="PR00449">
    <property type="entry name" value="RASTRNSFRMNG"/>
</dbReference>
<dbReference type="PROSITE" id="PS51421">
    <property type="entry name" value="RAS"/>
    <property type="match status" value="1"/>
</dbReference>
<accession>A0ABM4BVY4</accession>
<reference evidence="7" key="1">
    <citation type="submission" date="2025-08" db="UniProtKB">
        <authorList>
            <consortium name="RefSeq"/>
        </authorList>
    </citation>
    <scope>IDENTIFICATION</scope>
</reference>
<evidence type="ECO:0000313" key="7">
    <source>
        <dbReference type="RefSeq" id="XP_065653373.1"/>
    </source>
</evidence>
<dbReference type="Gene3D" id="3.40.50.300">
    <property type="entry name" value="P-loop containing nucleotide triphosphate hydrolases"/>
    <property type="match status" value="1"/>
</dbReference>
<keyword evidence="3" id="KW-0378">Hydrolase</keyword>
<feature type="region of interest" description="Disordered" evidence="5">
    <location>
        <begin position="46"/>
        <end position="72"/>
    </location>
</feature>
<name>A0ABM4BVY4_HYDVU</name>
<evidence type="ECO:0000256" key="1">
    <source>
        <dbReference type="ARBA" id="ARBA00008344"/>
    </source>
</evidence>
<dbReference type="RefSeq" id="XP_065653373.1">
    <property type="nucleotide sequence ID" value="XM_065797301.1"/>
</dbReference>
<keyword evidence="6" id="KW-1185">Reference proteome</keyword>
<dbReference type="InterPro" id="IPR051065">
    <property type="entry name" value="Ras-related_GTPase"/>
</dbReference>
<dbReference type="PANTHER" id="PTHR45704">
    <property type="entry name" value="RAS-LIKE FAMILY MEMBER 11"/>
    <property type="match status" value="1"/>
</dbReference>
<dbReference type="InterPro" id="IPR027417">
    <property type="entry name" value="P-loop_NTPase"/>
</dbReference>
<evidence type="ECO:0000256" key="3">
    <source>
        <dbReference type="ARBA" id="ARBA00022801"/>
    </source>
</evidence>
<dbReference type="SMART" id="SM00174">
    <property type="entry name" value="RHO"/>
    <property type="match status" value="1"/>
</dbReference>
<evidence type="ECO:0000256" key="4">
    <source>
        <dbReference type="ARBA" id="ARBA00048098"/>
    </source>
</evidence>
<dbReference type="SMART" id="SM00175">
    <property type="entry name" value="RAB"/>
    <property type="match status" value="1"/>
</dbReference>
<evidence type="ECO:0000256" key="5">
    <source>
        <dbReference type="SAM" id="MobiDB-lite"/>
    </source>
</evidence>
<evidence type="ECO:0000256" key="2">
    <source>
        <dbReference type="ARBA" id="ARBA00011984"/>
    </source>
</evidence>
<dbReference type="GeneID" id="136080524"/>